<dbReference type="EMBL" id="CP011371">
    <property type="protein sequence ID" value="AKJ27332.1"/>
    <property type="molecule type" value="Genomic_DNA"/>
</dbReference>
<dbReference type="Proteomes" id="UP000035352">
    <property type="component" value="Chromosome"/>
</dbReference>
<accession>A0A0G3BDG2</accession>
<dbReference type="AlphaFoldDB" id="A0A0G3BDG2"/>
<dbReference type="KEGG" id="pbh:AAW51_0641"/>
<organism evidence="1 2">
    <name type="scientific">Caldimonas brevitalea</name>
    <dbReference type="NCBI Taxonomy" id="413882"/>
    <lineage>
        <taxon>Bacteria</taxon>
        <taxon>Pseudomonadati</taxon>
        <taxon>Pseudomonadota</taxon>
        <taxon>Betaproteobacteria</taxon>
        <taxon>Burkholderiales</taxon>
        <taxon>Sphaerotilaceae</taxon>
        <taxon>Caldimonas</taxon>
    </lineage>
</organism>
<evidence type="ECO:0000313" key="2">
    <source>
        <dbReference type="Proteomes" id="UP000035352"/>
    </source>
</evidence>
<keyword evidence="2" id="KW-1185">Reference proteome</keyword>
<evidence type="ECO:0000313" key="1">
    <source>
        <dbReference type="EMBL" id="AKJ27332.1"/>
    </source>
</evidence>
<dbReference type="RefSeq" id="WP_047193459.1">
    <property type="nucleotide sequence ID" value="NZ_CP011371.1"/>
</dbReference>
<sequence>MFDRIDALIKKHGFAFESWEDPSGKAVWAALLPSEEALDDVRVAACAERPQLRPAADFLASADWMPLTTASTFDKAVAKLEMLLACLPQEMRARDTTWSSAVTSALEHLRQLRQAAARRKTCDVSFDAMPASFEELVAEVRLGLRAANDCSQQH</sequence>
<reference evidence="1 2" key="1">
    <citation type="submission" date="2015-05" db="EMBL/GenBank/DDBJ databases">
        <authorList>
            <person name="Tang B."/>
            <person name="Yu Y."/>
        </authorList>
    </citation>
    <scope>NUCLEOTIDE SEQUENCE [LARGE SCALE GENOMIC DNA]</scope>
    <source>
        <strain evidence="1 2">DSM 7029</strain>
    </source>
</reference>
<proteinExistence type="predicted"/>
<dbReference type="STRING" id="413882.AAW51_0641"/>
<gene>
    <name evidence="1" type="ORF">AAW51_0641</name>
</gene>
<protein>
    <submittedName>
        <fullName evidence="1">Uncharacterized protein</fullName>
    </submittedName>
</protein>
<name>A0A0G3BDG2_9BURK</name>
<dbReference type="OrthoDB" id="9154621at2"/>